<dbReference type="OrthoDB" id="6134828at2759"/>
<dbReference type="FunFam" id="3.10.250.10:FF:000016">
    <property type="entry name" value="Scavenger receptor cysteine-rich protein type 12"/>
    <property type="match status" value="3"/>
</dbReference>
<feature type="disulfide bond" evidence="10">
    <location>
        <begin position="462"/>
        <end position="472"/>
    </location>
</feature>
<feature type="disulfide bond" evidence="10">
    <location>
        <begin position="109"/>
        <end position="119"/>
    </location>
</feature>
<keyword evidence="14" id="KW-1185">Reference proteome</keyword>
<reference evidence="13 14" key="1">
    <citation type="journal article" date="2017" name="Nat. Ecol. Evol.">
        <title>Scallop genome provides insights into evolution of bilaterian karyotype and development.</title>
        <authorList>
            <person name="Wang S."/>
            <person name="Zhang J."/>
            <person name="Jiao W."/>
            <person name="Li J."/>
            <person name="Xun X."/>
            <person name="Sun Y."/>
            <person name="Guo X."/>
            <person name="Huan P."/>
            <person name="Dong B."/>
            <person name="Zhang L."/>
            <person name="Hu X."/>
            <person name="Sun X."/>
            <person name="Wang J."/>
            <person name="Zhao C."/>
            <person name="Wang Y."/>
            <person name="Wang D."/>
            <person name="Huang X."/>
            <person name="Wang R."/>
            <person name="Lv J."/>
            <person name="Li Y."/>
            <person name="Zhang Z."/>
            <person name="Liu B."/>
            <person name="Lu W."/>
            <person name="Hui Y."/>
            <person name="Liang J."/>
            <person name="Zhou Z."/>
            <person name="Hou R."/>
            <person name="Li X."/>
            <person name="Liu Y."/>
            <person name="Li H."/>
            <person name="Ning X."/>
            <person name="Lin Y."/>
            <person name="Zhao L."/>
            <person name="Xing Q."/>
            <person name="Dou J."/>
            <person name="Li Y."/>
            <person name="Mao J."/>
            <person name="Guo H."/>
            <person name="Dou H."/>
            <person name="Li T."/>
            <person name="Mu C."/>
            <person name="Jiang W."/>
            <person name="Fu Q."/>
            <person name="Fu X."/>
            <person name="Miao Y."/>
            <person name="Liu J."/>
            <person name="Yu Q."/>
            <person name="Li R."/>
            <person name="Liao H."/>
            <person name="Li X."/>
            <person name="Kong Y."/>
            <person name="Jiang Z."/>
            <person name="Chourrout D."/>
            <person name="Li R."/>
            <person name="Bao Z."/>
        </authorList>
    </citation>
    <scope>NUCLEOTIDE SEQUENCE [LARGE SCALE GENOMIC DNA]</scope>
    <source>
        <strain evidence="13 14">PY_sf001</strain>
    </source>
</reference>
<dbReference type="SMART" id="SM00202">
    <property type="entry name" value="SR"/>
    <property type="match status" value="5"/>
</dbReference>
<protein>
    <submittedName>
        <fullName evidence="13">Deleted in malignant brain tumors 1 protein</fullName>
    </submittedName>
</protein>
<evidence type="ECO:0000256" key="2">
    <source>
        <dbReference type="ARBA" id="ARBA00022692"/>
    </source>
</evidence>
<feature type="disulfide bond" evidence="10">
    <location>
        <begin position="285"/>
        <end position="349"/>
    </location>
</feature>
<dbReference type="PROSITE" id="PS00420">
    <property type="entry name" value="SRCR_1"/>
    <property type="match status" value="3"/>
</dbReference>
<dbReference type="InterPro" id="IPR036772">
    <property type="entry name" value="SRCR-like_dom_sf"/>
</dbReference>
<evidence type="ECO:0000256" key="4">
    <source>
        <dbReference type="ARBA" id="ARBA00022737"/>
    </source>
</evidence>
<dbReference type="Pfam" id="PF00530">
    <property type="entry name" value="SRCR"/>
    <property type="match status" value="6"/>
</dbReference>
<evidence type="ECO:0000256" key="8">
    <source>
        <dbReference type="ARBA" id="ARBA00023170"/>
    </source>
</evidence>
<keyword evidence="8" id="KW-0675">Receptor</keyword>
<dbReference type="AlphaFoldDB" id="A0A210QY66"/>
<feature type="domain" description="SRCR" evidence="12">
    <location>
        <begin position="30"/>
        <end position="141"/>
    </location>
</feature>
<gene>
    <name evidence="13" type="ORF">KP79_PYT24480</name>
</gene>
<dbReference type="PROSITE" id="PS50287">
    <property type="entry name" value="SRCR_2"/>
    <property type="match status" value="6"/>
</dbReference>
<dbReference type="EMBL" id="NEDP02001276">
    <property type="protein sequence ID" value="OWF53670.1"/>
    <property type="molecule type" value="Genomic_DNA"/>
</dbReference>
<evidence type="ECO:0000313" key="14">
    <source>
        <dbReference type="Proteomes" id="UP000242188"/>
    </source>
</evidence>
<feature type="disulfide bond" evidence="10">
    <location>
        <begin position="218"/>
        <end position="228"/>
    </location>
</feature>
<organism evidence="13 14">
    <name type="scientific">Mizuhopecten yessoensis</name>
    <name type="common">Japanese scallop</name>
    <name type="synonym">Patinopecten yessoensis</name>
    <dbReference type="NCBI Taxonomy" id="6573"/>
    <lineage>
        <taxon>Eukaryota</taxon>
        <taxon>Metazoa</taxon>
        <taxon>Spiralia</taxon>
        <taxon>Lophotrochozoa</taxon>
        <taxon>Mollusca</taxon>
        <taxon>Bivalvia</taxon>
        <taxon>Autobranchia</taxon>
        <taxon>Pteriomorphia</taxon>
        <taxon>Pectinida</taxon>
        <taxon>Pectinoidea</taxon>
        <taxon>Pectinidae</taxon>
        <taxon>Mizuhopecten</taxon>
    </lineage>
</organism>
<dbReference type="PRINTS" id="PR00258">
    <property type="entry name" value="SPERACTRCPTR"/>
</dbReference>
<evidence type="ECO:0000256" key="11">
    <source>
        <dbReference type="SAM" id="SignalP"/>
    </source>
</evidence>
<feature type="domain" description="SRCR" evidence="12">
    <location>
        <begin position="260"/>
        <end position="362"/>
    </location>
</feature>
<keyword evidence="4" id="KW-0677">Repeat</keyword>
<evidence type="ECO:0000259" key="12">
    <source>
        <dbReference type="PROSITE" id="PS50287"/>
    </source>
</evidence>
<feature type="domain" description="SRCR" evidence="12">
    <location>
        <begin position="150"/>
        <end position="248"/>
    </location>
</feature>
<keyword evidence="9" id="KW-0325">Glycoprotein</keyword>
<feature type="domain" description="SRCR" evidence="12">
    <location>
        <begin position="613"/>
        <end position="667"/>
    </location>
</feature>
<feature type="domain" description="SRCR" evidence="12">
    <location>
        <begin position="503"/>
        <end position="601"/>
    </location>
</feature>
<dbReference type="SUPFAM" id="SSF56487">
    <property type="entry name" value="SRCR-like"/>
    <property type="match status" value="6"/>
</dbReference>
<evidence type="ECO:0000256" key="1">
    <source>
        <dbReference type="ARBA" id="ARBA00004167"/>
    </source>
</evidence>
<comment type="subcellular location">
    <subcellularLocation>
        <location evidence="1">Membrane</location>
        <topology evidence="1">Single-pass membrane protein</topology>
    </subcellularLocation>
</comment>
<feature type="chain" id="PRO_5012668108" evidence="11">
    <location>
        <begin position="23"/>
        <end position="667"/>
    </location>
</feature>
<evidence type="ECO:0000256" key="3">
    <source>
        <dbReference type="ARBA" id="ARBA00022729"/>
    </source>
</evidence>
<dbReference type="STRING" id="6573.A0A210QY66"/>
<dbReference type="Gene3D" id="3.10.250.10">
    <property type="entry name" value="SRCR-like domain"/>
    <property type="match status" value="6"/>
</dbReference>
<comment type="caution">
    <text evidence="13">The sequence shown here is derived from an EMBL/GenBank/DDBJ whole genome shotgun (WGS) entry which is preliminary data.</text>
</comment>
<sequence>MASHSQLLVVIFLFLCRYNAAAQVDQEFDVRLENGLYNNSGRVEVYHDGQWGGICGDSWNYNDAIVVCRKLGYNNGTTAHRFQTRDSAWYELYGNQTEPGLVWMDGVQCTGTESGIADCPFNGWGNVNCNEYYGRAYVFCYDEDDTEVKVRLVDGTSDGAGHVEVHYSSIWGSVCWDGFYNNEAEVVCRMLGYSNGVAYGDSSFSFTKLPKWMEQIQCNGTETNIADCPFGGWGQISSTLGIATALCYNDLQASDEQQGVRLMNDVSNTSGSVEIMYGGQWSIVCGDNWDDIEAGIVCRMLGYGNGTAKSYTSYQRGSRADIKSKIHVNCMGSESSIYSCTLSDVQQYCNSYADGRAGVSCSRTLATPIPTDITTTTDSPFAIRLENGLYNNSGRVGVYHDGQWGGVCDYLWNYNDANVACRMLGFSNGTVTSRRYALDSAWYEWFGNETDPDLIWMYSVQCYGMETSLADCPFDGWGVGNCKSYYSSAYVFCYDEDDTEVNVRLVDGPSDGAGHVEVHYSSIWGSVCWDGFYNIEAEVVCRMLGYSNGVAYGDSSFLFTKLPTWMDWLQCNGTETNIADCPFGGWGQISSRLGIATALCYNDWQASDEQQGVRLMNDVSNTSGSVEIMYGGQWSIVCGNNWDDIEAGIVCRMLGYGYRAHTLVAYV</sequence>
<feature type="disulfide bond" evidence="10">
    <location>
        <begin position="330"/>
        <end position="340"/>
    </location>
</feature>
<comment type="caution">
    <text evidence="10">Lacks conserved residue(s) required for the propagation of feature annotation.</text>
</comment>
<evidence type="ECO:0000313" key="13">
    <source>
        <dbReference type="EMBL" id="OWF53670.1"/>
    </source>
</evidence>
<dbReference type="GO" id="GO:0016020">
    <property type="term" value="C:membrane"/>
    <property type="evidence" value="ECO:0007669"/>
    <property type="project" value="UniProtKB-SubCell"/>
</dbReference>
<keyword evidence="2" id="KW-0812">Transmembrane</keyword>
<proteinExistence type="predicted"/>
<evidence type="ECO:0000256" key="6">
    <source>
        <dbReference type="ARBA" id="ARBA00023136"/>
    </source>
</evidence>
<keyword evidence="6" id="KW-0472">Membrane</keyword>
<name>A0A210QY66_MIZYE</name>
<feature type="signal peptide" evidence="11">
    <location>
        <begin position="1"/>
        <end position="22"/>
    </location>
</feature>
<accession>A0A210QY66</accession>
<evidence type="ECO:0000256" key="9">
    <source>
        <dbReference type="ARBA" id="ARBA00023180"/>
    </source>
</evidence>
<dbReference type="PANTHER" id="PTHR48071">
    <property type="entry name" value="SRCR DOMAIN-CONTAINING PROTEIN"/>
    <property type="match status" value="1"/>
</dbReference>
<dbReference type="PANTHER" id="PTHR48071:SF18">
    <property type="entry name" value="DELETED IN MALIGNANT BRAIN TUMORS 1 PROTEIN-RELATED"/>
    <property type="match status" value="1"/>
</dbReference>
<dbReference type="FunFam" id="3.10.250.10:FF:000001">
    <property type="entry name" value="Lysyl oxidase 4 isoform X1"/>
    <property type="match status" value="1"/>
</dbReference>
<feature type="disulfide bond" evidence="10">
    <location>
        <begin position="571"/>
        <end position="581"/>
    </location>
</feature>
<evidence type="ECO:0000256" key="5">
    <source>
        <dbReference type="ARBA" id="ARBA00022989"/>
    </source>
</evidence>
<dbReference type="FunFam" id="3.10.250.10:FF:000007">
    <property type="entry name" value="Soluble scavenger receptor cysteine-rich domain-containing protein SSC5D"/>
    <property type="match status" value="1"/>
</dbReference>
<keyword evidence="7 10" id="KW-1015">Disulfide bond</keyword>
<evidence type="ECO:0000256" key="7">
    <source>
        <dbReference type="ARBA" id="ARBA00023157"/>
    </source>
</evidence>
<evidence type="ECO:0000256" key="10">
    <source>
        <dbReference type="PROSITE-ProRule" id="PRU00196"/>
    </source>
</evidence>
<keyword evidence="5" id="KW-1133">Transmembrane helix</keyword>
<dbReference type="InterPro" id="IPR001190">
    <property type="entry name" value="SRCR"/>
</dbReference>
<keyword evidence="3 11" id="KW-0732">Signal</keyword>
<feature type="domain" description="SRCR" evidence="12">
    <location>
        <begin position="383"/>
        <end position="494"/>
    </location>
</feature>
<dbReference type="Proteomes" id="UP000242188">
    <property type="component" value="Unassembled WGS sequence"/>
</dbReference>